<name>A0A453DVX4_AEGTS</name>
<keyword evidence="8" id="KW-1185">Reference proteome</keyword>
<dbReference type="Gramene" id="AET3Gv20123300.5">
    <property type="protein sequence ID" value="AET3Gv20123300.5"/>
    <property type="gene ID" value="AET3Gv20123300"/>
</dbReference>
<evidence type="ECO:0000313" key="8">
    <source>
        <dbReference type="Proteomes" id="UP000015105"/>
    </source>
</evidence>
<keyword evidence="6" id="KW-0812">Transmembrane</keyword>
<reference evidence="7" key="3">
    <citation type="journal article" date="2017" name="Nature">
        <title>Genome sequence of the progenitor of the wheat D genome Aegilops tauschii.</title>
        <authorList>
            <person name="Luo M.C."/>
            <person name="Gu Y.Q."/>
            <person name="Puiu D."/>
            <person name="Wang H."/>
            <person name="Twardziok S.O."/>
            <person name="Deal K.R."/>
            <person name="Huo N."/>
            <person name="Zhu T."/>
            <person name="Wang L."/>
            <person name="Wang Y."/>
            <person name="McGuire P.E."/>
            <person name="Liu S."/>
            <person name="Long H."/>
            <person name="Ramasamy R.K."/>
            <person name="Rodriguez J.C."/>
            <person name="Van S.L."/>
            <person name="Yuan L."/>
            <person name="Wang Z."/>
            <person name="Xia Z."/>
            <person name="Xiao L."/>
            <person name="Anderson O.D."/>
            <person name="Ouyang S."/>
            <person name="Liang Y."/>
            <person name="Zimin A.V."/>
            <person name="Pertea G."/>
            <person name="Qi P."/>
            <person name="Bennetzen J.L."/>
            <person name="Dai X."/>
            <person name="Dawson M.W."/>
            <person name="Muller H.G."/>
            <person name="Kugler K."/>
            <person name="Rivarola-Duarte L."/>
            <person name="Spannagl M."/>
            <person name="Mayer K.F.X."/>
            <person name="Lu F.H."/>
            <person name="Bevan M.W."/>
            <person name="Leroy P."/>
            <person name="Li P."/>
            <person name="You F.M."/>
            <person name="Sun Q."/>
            <person name="Liu Z."/>
            <person name="Lyons E."/>
            <person name="Wicker T."/>
            <person name="Salzberg S.L."/>
            <person name="Devos K.M."/>
            <person name="Dvorak J."/>
        </authorList>
    </citation>
    <scope>NUCLEOTIDE SEQUENCE [LARGE SCALE GENOMIC DNA]</scope>
    <source>
        <strain evidence="7">cv. AL8/78</strain>
    </source>
</reference>
<reference evidence="8" key="2">
    <citation type="journal article" date="2017" name="Nat. Plants">
        <title>The Aegilops tauschii genome reveals multiple impacts of transposons.</title>
        <authorList>
            <person name="Zhao G."/>
            <person name="Zou C."/>
            <person name="Li K."/>
            <person name="Wang K."/>
            <person name="Li T."/>
            <person name="Gao L."/>
            <person name="Zhang X."/>
            <person name="Wang H."/>
            <person name="Yang Z."/>
            <person name="Liu X."/>
            <person name="Jiang W."/>
            <person name="Mao L."/>
            <person name="Kong X."/>
            <person name="Jiao Y."/>
            <person name="Jia J."/>
        </authorList>
    </citation>
    <scope>NUCLEOTIDE SEQUENCE [LARGE SCALE GENOMIC DNA]</scope>
    <source>
        <strain evidence="8">cv. AL8/78</strain>
    </source>
</reference>
<dbReference type="GO" id="GO:0000408">
    <property type="term" value="C:EKC/KEOPS complex"/>
    <property type="evidence" value="ECO:0007669"/>
    <property type="project" value="TreeGrafter"/>
</dbReference>
<keyword evidence="4 5" id="KW-0539">Nucleus</keyword>
<evidence type="ECO:0000256" key="6">
    <source>
        <dbReference type="SAM" id="Phobius"/>
    </source>
</evidence>
<keyword evidence="3" id="KW-0819">tRNA processing</keyword>
<reference evidence="7" key="5">
    <citation type="journal article" date="2021" name="G3 (Bethesda)">
        <title>Aegilops tauschii genome assembly Aet v5.0 features greater sequence contiguity and improved annotation.</title>
        <authorList>
            <person name="Wang L."/>
            <person name="Zhu T."/>
            <person name="Rodriguez J.C."/>
            <person name="Deal K.R."/>
            <person name="Dubcovsky J."/>
            <person name="McGuire P.E."/>
            <person name="Lux T."/>
            <person name="Spannagl M."/>
            <person name="Mayer K.F.X."/>
            <person name="Baldrich P."/>
            <person name="Meyers B.C."/>
            <person name="Huo N."/>
            <person name="Gu Y.Q."/>
            <person name="Zhou H."/>
            <person name="Devos K.M."/>
            <person name="Bennetzen J.L."/>
            <person name="Unver T."/>
            <person name="Budak H."/>
            <person name="Gulick P.J."/>
            <person name="Galiba G."/>
            <person name="Kalapos B."/>
            <person name="Nelson D.R."/>
            <person name="Li P."/>
            <person name="You F.M."/>
            <person name="Luo M.C."/>
            <person name="Dvorak J."/>
        </authorList>
    </citation>
    <scope>NUCLEOTIDE SEQUENCE [LARGE SCALE GENOMIC DNA]</scope>
    <source>
        <strain evidence="7">cv. AL8/78</strain>
    </source>
</reference>
<comment type="similarity">
    <text evidence="2 5">Belongs to the CGI121/TPRKB family.</text>
</comment>
<evidence type="ECO:0000256" key="4">
    <source>
        <dbReference type="ARBA" id="ARBA00023242"/>
    </source>
</evidence>
<dbReference type="EnsemblPlants" id="AET3Gv20123300.5">
    <property type="protein sequence ID" value="AET3Gv20123300.5"/>
    <property type="gene ID" value="AET3Gv20123300"/>
</dbReference>
<keyword evidence="6" id="KW-0472">Membrane</keyword>
<dbReference type="Gene3D" id="3.30.2380.10">
    <property type="entry name" value="CGI121/TPRKB"/>
    <property type="match status" value="1"/>
</dbReference>
<organism evidence="7 8">
    <name type="scientific">Aegilops tauschii subsp. strangulata</name>
    <name type="common">Goatgrass</name>
    <dbReference type="NCBI Taxonomy" id="200361"/>
    <lineage>
        <taxon>Eukaryota</taxon>
        <taxon>Viridiplantae</taxon>
        <taxon>Streptophyta</taxon>
        <taxon>Embryophyta</taxon>
        <taxon>Tracheophyta</taxon>
        <taxon>Spermatophyta</taxon>
        <taxon>Magnoliopsida</taxon>
        <taxon>Liliopsida</taxon>
        <taxon>Poales</taxon>
        <taxon>Poaceae</taxon>
        <taxon>BOP clade</taxon>
        <taxon>Pooideae</taxon>
        <taxon>Triticodae</taxon>
        <taxon>Triticeae</taxon>
        <taxon>Triticinae</taxon>
        <taxon>Aegilops</taxon>
    </lineage>
</organism>
<dbReference type="GO" id="GO:0005634">
    <property type="term" value="C:nucleus"/>
    <property type="evidence" value="ECO:0007669"/>
    <property type="project" value="UniProtKB-SubCell"/>
</dbReference>
<comment type="subcellular location">
    <subcellularLocation>
        <location evidence="1">Nucleus</location>
    </subcellularLocation>
</comment>
<dbReference type="AlphaFoldDB" id="A0A453DVX4"/>
<feature type="transmembrane region" description="Helical" evidence="6">
    <location>
        <begin position="7"/>
        <end position="27"/>
    </location>
</feature>
<reference evidence="8" key="1">
    <citation type="journal article" date="2014" name="Science">
        <title>Ancient hybridizations among the ancestral genomes of bread wheat.</title>
        <authorList>
            <consortium name="International Wheat Genome Sequencing Consortium,"/>
            <person name="Marcussen T."/>
            <person name="Sandve S.R."/>
            <person name="Heier L."/>
            <person name="Spannagl M."/>
            <person name="Pfeifer M."/>
            <person name="Jakobsen K.S."/>
            <person name="Wulff B.B."/>
            <person name="Steuernagel B."/>
            <person name="Mayer K.F."/>
            <person name="Olsen O.A."/>
        </authorList>
    </citation>
    <scope>NUCLEOTIDE SEQUENCE [LARGE SCALE GENOMIC DNA]</scope>
    <source>
        <strain evidence="8">cv. AL8/78</strain>
    </source>
</reference>
<dbReference type="InterPro" id="IPR036504">
    <property type="entry name" value="CGI121/TPRKB_sf"/>
</dbReference>
<dbReference type="Proteomes" id="UP000015105">
    <property type="component" value="Chromosome 3D"/>
</dbReference>
<evidence type="ECO:0000313" key="7">
    <source>
        <dbReference type="EnsemblPlants" id="AET3Gv20123300.5"/>
    </source>
</evidence>
<dbReference type="PANTHER" id="PTHR15840">
    <property type="entry name" value="CGI-121 FAMILY MEMBER"/>
    <property type="match status" value="1"/>
</dbReference>
<dbReference type="GO" id="GO:0005829">
    <property type="term" value="C:cytosol"/>
    <property type="evidence" value="ECO:0007669"/>
    <property type="project" value="TreeGrafter"/>
</dbReference>
<proteinExistence type="inferred from homology"/>
<dbReference type="GO" id="GO:0002949">
    <property type="term" value="P:tRNA threonylcarbamoyladenosine modification"/>
    <property type="evidence" value="ECO:0007669"/>
    <property type="project" value="TreeGrafter"/>
</dbReference>
<evidence type="ECO:0000256" key="2">
    <source>
        <dbReference type="ARBA" id="ARBA00005546"/>
    </source>
</evidence>
<reference evidence="7" key="4">
    <citation type="submission" date="2019-03" db="UniProtKB">
        <authorList>
            <consortium name="EnsemblPlants"/>
        </authorList>
    </citation>
    <scope>IDENTIFICATION</scope>
</reference>
<dbReference type="InterPro" id="IPR013926">
    <property type="entry name" value="CGI121/TPRKB"/>
</dbReference>
<evidence type="ECO:0000256" key="1">
    <source>
        <dbReference type="ARBA" id="ARBA00004123"/>
    </source>
</evidence>
<evidence type="ECO:0000256" key="5">
    <source>
        <dbReference type="RuleBase" id="RU004398"/>
    </source>
</evidence>
<protein>
    <submittedName>
        <fullName evidence="7">Uncharacterized protein</fullName>
    </submittedName>
</protein>
<accession>A0A453DVX4</accession>
<dbReference type="PANTHER" id="PTHR15840:SF10">
    <property type="entry name" value="EKC_KEOPS COMPLEX SUBUNIT TPRKB"/>
    <property type="match status" value="1"/>
</dbReference>
<keyword evidence="6" id="KW-1133">Transmembrane helix</keyword>
<dbReference type="Pfam" id="PF08617">
    <property type="entry name" value="CGI-121"/>
    <property type="match status" value="1"/>
</dbReference>
<evidence type="ECO:0000256" key="3">
    <source>
        <dbReference type="ARBA" id="ARBA00022694"/>
    </source>
</evidence>
<sequence length="96" mass="10696">MLLSACTLSFIPFIFLIHIIIILNGGIRTTIKCELVTLQMKALEKLISGTEIDLSELETRADQPKILKQYKITPQELSISTLPEAIVCRIAARDAL</sequence>